<keyword evidence="2" id="KW-0812">Transmembrane</keyword>
<dbReference type="EMBL" id="CAADFF010000095">
    <property type="protein sequence ID" value="VFJ97115.1"/>
    <property type="molecule type" value="Genomic_DNA"/>
</dbReference>
<dbReference type="InterPro" id="IPR049945">
    <property type="entry name" value="AAA_22"/>
</dbReference>
<feature type="transmembrane region" description="Helical" evidence="2">
    <location>
        <begin position="285"/>
        <end position="303"/>
    </location>
</feature>
<feature type="compositionally biased region" description="Basic and acidic residues" evidence="1">
    <location>
        <begin position="430"/>
        <end position="439"/>
    </location>
</feature>
<organism evidence="4">
    <name type="scientific">Candidatus Kentrum sp. LFY</name>
    <dbReference type="NCBI Taxonomy" id="2126342"/>
    <lineage>
        <taxon>Bacteria</taxon>
        <taxon>Pseudomonadati</taxon>
        <taxon>Pseudomonadota</taxon>
        <taxon>Gammaproteobacteria</taxon>
        <taxon>Candidatus Kentrum</taxon>
    </lineage>
</organism>
<dbReference type="PANTHER" id="PTHR35894:SF1">
    <property type="entry name" value="PHOSPHORIBULOKINASE _ URIDINE KINASE FAMILY"/>
    <property type="match status" value="1"/>
</dbReference>
<dbReference type="Pfam" id="PF05036">
    <property type="entry name" value="SPOR"/>
    <property type="match status" value="1"/>
</dbReference>
<keyword evidence="4" id="KW-0132">Cell division</keyword>
<accession>A0A450UX66</accession>
<evidence type="ECO:0000256" key="1">
    <source>
        <dbReference type="SAM" id="MobiDB-lite"/>
    </source>
</evidence>
<name>A0A450UX66_9GAMM</name>
<feature type="domain" description="SPOR" evidence="3">
    <location>
        <begin position="467"/>
        <end position="545"/>
    </location>
</feature>
<feature type="region of interest" description="Disordered" evidence="1">
    <location>
        <begin position="423"/>
        <end position="452"/>
    </location>
</feature>
<keyword evidence="4" id="KW-0131">Cell cycle</keyword>
<dbReference type="PANTHER" id="PTHR35894">
    <property type="entry name" value="GENERAL SECRETION PATHWAY PROTEIN A-RELATED"/>
    <property type="match status" value="1"/>
</dbReference>
<sequence length="556" mass="61757">MINKHFQHREIAFDPFLESSTGDFFFPTQALTQRLDLFRHLIRSGGFLLILTGECGAGKSTLLKQLLASADPQWDIHSIPPTVQTGNRPHLATGDVKSPDPLLERRDVFVPEQDTGSIRDILLGCTEMSPDSDRIPLIIVDDSKALSSEDLQFLVEFSRGGEEQGLRIILVCPPEDMRRVREFAMASGDELAHTVDIPPLDEEQVGDYLHLRWNQNAPVGDDPFTDRVIRSIYHASKGLPANVNRLADRFLQNRRSNPNRGTRAGGTRAVGSLVSSVFATRKRRMMTIVGGIILIIIFFPLLIADHEPQPVTKTQTLSIFPEPAADRTEVEPRVSAINRENDGIASGVASPQRAPLPSLTAIPQAFTPRQPAPAPPIESFRSDGVASGPADSTSRTVSSAATVKPFHITPSREIDHRYKDTKPPLAKIDTAPKDNKISPENEPYSGKQKRVVVSERGSVRTIAWLRRQNSKHYTIQLLGTSNKERMQEFFAKHKLGSQAAWFKTWHNGRGWFVVVYGIYPTHEAATAKIRVLPRTLRNLSPWPRNVGDILAVTSNG</sequence>
<gene>
    <name evidence="4" type="ORF">BECKLFY1418B_GA0070995_109511</name>
</gene>
<evidence type="ECO:0000256" key="2">
    <source>
        <dbReference type="SAM" id="Phobius"/>
    </source>
</evidence>
<dbReference type="Gene3D" id="3.40.50.300">
    <property type="entry name" value="P-loop containing nucleotide triphosphate hydrolases"/>
    <property type="match status" value="1"/>
</dbReference>
<protein>
    <submittedName>
        <fullName evidence="4">Cell division protein DamX, binds to the septal ring, contains C-terminal SPOR domain</fullName>
    </submittedName>
</protein>
<dbReference type="PROSITE" id="PS51724">
    <property type="entry name" value="SPOR"/>
    <property type="match status" value="1"/>
</dbReference>
<reference evidence="4" key="1">
    <citation type="submission" date="2019-02" db="EMBL/GenBank/DDBJ databases">
        <authorList>
            <person name="Gruber-Vodicka R. H."/>
            <person name="Seah K. B. B."/>
        </authorList>
    </citation>
    <scope>NUCLEOTIDE SEQUENCE</scope>
    <source>
        <strain evidence="4">BECK_M7</strain>
    </source>
</reference>
<dbReference type="GO" id="GO:0042834">
    <property type="term" value="F:peptidoglycan binding"/>
    <property type="evidence" value="ECO:0007669"/>
    <property type="project" value="InterPro"/>
</dbReference>
<dbReference type="InterPro" id="IPR036680">
    <property type="entry name" value="SPOR-like_sf"/>
</dbReference>
<evidence type="ECO:0000313" key="4">
    <source>
        <dbReference type="EMBL" id="VFJ97115.1"/>
    </source>
</evidence>
<dbReference type="GO" id="GO:0051301">
    <property type="term" value="P:cell division"/>
    <property type="evidence" value="ECO:0007669"/>
    <property type="project" value="UniProtKB-KW"/>
</dbReference>
<dbReference type="InterPro" id="IPR027417">
    <property type="entry name" value="P-loop_NTPase"/>
</dbReference>
<keyword evidence="2" id="KW-1133">Transmembrane helix</keyword>
<dbReference type="SUPFAM" id="SSF52540">
    <property type="entry name" value="P-loop containing nucleoside triphosphate hydrolases"/>
    <property type="match status" value="1"/>
</dbReference>
<keyword evidence="2" id="KW-0472">Membrane</keyword>
<evidence type="ECO:0000259" key="3">
    <source>
        <dbReference type="PROSITE" id="PS51724"/>
    </source>
</evidence>
<dbReference type="AlphaFoldDB" id="A0A450UX66"/>
<dbReference type="InterPro" id="IPR007730">
    <property type="entry name" value="SPOR-like_dom"/>
</dbReference>
<dbReference type="GO" id="GO:0016887">
    <property type="term" value="F:ATP hydrolysis activity"/>
    <property type="evidence" value="ECO:0007669"/>
    <property type="project" value="InterPro"/>
</dbReference>
<dbReference type="Pfam" id="PF13401">
    <property type="entry name" value="AAA_22"/>
    <property type="match status" value="1"/>
</dbReference>
<proteinExistence type="predicted"/>
<dbReference type="InterPro" id="IPR052026">
    <property type="entry name" value="ExeA_AAA_ATPase_DNA-bind"/>
</dbReference>
<dbReference type="Gene3D" id="3.30.70.1070">
    <property type="entry name" value="Sporulation related repeat"/>
    <property type="match status" value="1"/>
</dbReference>